<name>A0A7M4BKS9_BORGP</name>
<sequence length="62" mass="6546">MLLLSSGLPPKGVGEGGGGLPVWLFLFVFLGEVGLSSKTQPIYGNLAKRLFRPLKKGSITCV</sequence>
<evidence type="ECO:0000313" key="2">
    <source>
        <dbReference type="Proteomes" id="UP000002276"/>
    </source>
</evidence>
<dbReference type="AlphaFoldDB" id="A0A7M4BKS9"/>
<gene>
    <name evidence="1" type="ordered locus">BGP070</name>
</gene>
<dbReference type="EMBL" id="AY722919">
    <property type="protein sequence ID" value="AAU85920.1"/>
    <property type="molecule type" value="Genomic_DNA"/>
</dbReference>
<protein>
    <submittedName>
        <fullName evidence="1">Uncharacterized protein</fullName>
    </submittedName>
</protein>
<evidence type="ECO:0000313" key="1">
    <source>
        <dbReference type="EMBL" id="AAU85920.1"/>
    </source>
</evidence>
<reference evidence="1" key="2">
    <citation type="submission" date="2004-09" db="EMBL/GenBank/DDBJ databases">
        <authorList>
            <person name="Gloeckner G."/>
            <person name="Schilhabel M."/>
            <person name="Lehmann R."/>
            <person name="Platzer M."/>
        </authorList>
    </citation>
    <scope>NUCLEOTIDE SEQUENCE</scope>
    <source>
        <strain evidence="1">PBi</strain>
    </source>
</reference>
<accession>A0A7M4BKS9</accession>
<geneLocation type="plasmid" evidence="2">
    <name>5</name>
</geneLocation>
<proteinExistence type="predicted"/>
<reference evidence="1" key="1">
    <citation type="journal article" date="2004" name="Nucleic Acids Res.">
        <title>Comparative analysis of the Borrelia garinii genome.</title>
        <authorList>
            <person name="Glockner G."/>
            <person name="Lehmann R."/>
            <person name="Romualdi A."/>
            <person name="Pradella S."/>
            <person name="Schulte-Spechtel U."/>
            <person name="Schilhabel M."/>
            <person name="Wilske B."/>
            <person name="Suhnel J."/>
            <person name="Platzer M."/>
        </authorList>
    </citation>
    <scope>NUCLEOTIDE SEQUENCE [LARGE SCALE GENOMIC DNA]</scope>
    <source>
        <strain>ATCC BAA-2496 / DSM 23469 / PBi</strain>
        <strain evidence="1">PBi</strain>
        <plasmid>5</plasmid>
    </source>
</reference>
<organism evidence="1">
    <name type="scientific">Borrelia garinii subsp. bavariensis (strain ATCC BAA-2496 / DSM 23469 / PBi)</name>
    <name type="common">Borreliella bavariensis</name>
    <dbReference type="NCBI Taxonomy" id="290434"/>
    <lineage>
        <taxon>Bacteria</taxon>
        <taxon>Pseudomonadati</taxon>
        <taxon>Spirochaetota</taxon>
        <taxon>Spirochaetia</taxon>
        <taxon>Spirochaetales</taxon>
        <taxon>Borreliaceae</taxon>
        <taxon>Borreliella</taxon>
    </lineage>
</organism>